<comment type="caution">
    <text evidence="2">The sequence shown here is derived from an EMBL/GenBank/DDBJ whole genome shotgun (WGS) entry which is preliminary data.</text>
</comment>
<feature type="compositionally biased region" description="Polar residues" evidence="1">
    <location>
        <begin position="100"/>
        <end position="112"/>
    </location>
</feature>
<feature type="region of interest" description="Disordered" evidence="1">
    <location>
        <begin position="1"/>
        <end position="20"/>
    </location>
</feature>
<reference evidence="2" key="1">
    <citation type="submission" date="2021-09" db="EMBL/GenBank/DDBJ databases">
        <authorList>
            <consortium name="AG Swart"/>
            <person name="Singh M."/>
            <person name="Singh A."/>
            <person name="Seah K."/>
            <person name="Emmerich C."/>
        </authorList>
    </citation>
    <scope>NUCLEOTIDE SEQUENCE</scope>
    <source>
        <strain evidence="2">ATCC30299</strain>
    </source>
</reference>
<proteinExistence type="predicted"/>
<dbReference type="AlphaFoldDB" id="A0AAU9KB57"/>
<evidence type="ECO:0000313" key="2">
    <source>
        <dbReference type="EMBL" id="CAG9334480.1"/>
    </source>
</evidence>
<gene>
    <name evidence="2" type="ORF">BSTOLATCC_MIC61095</name>
</gene>
<evidence type="ECO:0000256" key="1">
    <source>
        <dbReference type="SAM" id="MobiDB-lite"/>
    </source>
</evidence>
<name>A0AAU9KB57_9CILI</name>
<organism evidence="2 3">
    <name type="scientific">Blepharisma stoltei</name>
    <dbReference type="NCBI Taxonomy" id="1481888"/>
    <lineage>
        <taxon>Eukaryota</taxon>
        <taxon>Sar</taxon>
        <taxon>Alveolata</taxon>
        <taxon>Ciliophora</taxon>
        <taxon>Postciliodesmatophora</taxon>
        <taxon>Heterotrichea</taxon>
        <taxon>Heterotrichida</taxon>
        <taxon>Blepharismidae</taxon>
        <taxon>Blepharisma</taxon>
    </lineage>
</organism>
<evidence type="ECO:0000313" key="3">
    <source>
        <dbReference type="Proteomes" id="UP001162131"/>
    </source>
</evidence>
<accession>A0AAU9KB57</accession>
<dbReference type="Proteomes" id="UP001162131">
    <property type="component" value="Unassembled WGS sequence"/>
</dbReference>
<feature type="region of interest" description="Disordered" evidence="1">
    <location>
        <begin position="88"/>
        <end position="112"/>
    </location>
</feature>
<protein>
    <submittedName>
        <fullName evidence="2">Uncharacterized protein</fullName>
    </submittedName>
</protein>
<feature type="compositionally biased region" description="Polar residues" evidence="1">
    <location>
        <begin position="10"/>
        <end position="19"/>
    </location>
</feature>
<sequence length="238" mass="27331">MFKNFKIENNKQSGIGQSNHHNDLIVRTDNFPVKQYRLQPSKLKDTRHKLLEVMQSVDINFIYKDIAKDKLSKSILLASTKIKPRKQLSPGRFYHRPDSRTSPLRNENDSSMNVRGFKSEKIKKENLSTSKIGTNRRMASNNSNVNSVAHENWNHLDESRPGSAANFPLITVCSKGESNLHWLFDQAKAANHCRTQSEPVDIILKETLEKTAKSKKIEKIKVKIKNKSSRMAFNRENS</sequence>
<keyword evidence="3" id="KW-1185">Reference proteome</keyword>
<dbReference type="EMBL" id="CAJZBQ010000058">
    <property type="protein sequence ID" value="CAG9334480.1"/>
    <property type="molecule type" value="Genomic_DNA"/>
</dbReference>